<dbReference type="InterPro" id="IPR029014">
    <property type="entry name" value="NiFe-Hase_large"/>
</dbReference>
<comment type="similarity">
    <text evidence="1">Belongs to the complex I 49 kDa subunit family.</text>
</comment>
<keyword evidence="1" id="KW-0520">NAD</keyword>
<accession>A0A290QLK7</accession>
<dbReference type="HAMAP" id="MF_01358">
    <property type="entry name" value="NDH1_NuoD"/>
    <property type="match status" value="1"/>
</dbReference>
<feature type="domain" description="NADH-quinone oxidoreductase subunit D" evidence="2">
    <location>
        <begin position="139"/>
        <end position="410"/>
    </location>
</feature>
<dbReference type="Proteomes" id="UP000217265">
    <property type="component" value="Chromosome"/>
</dbReference>
<keyword evidence="3" id="KW-0560">Oxidoreductase</keyword>
<keyword evidence="1" id="KW-0874">Quinone</keyword>
<gene>
    <name evidence="1" type="primary">nuoD</name>
    <name evidence="3" type="ORF">CMV30_13515</name>
</gene>
<evidence type="ECO:0000313" key="4">
    <source>
        <dbReference type="Proteomes" id="UP000217265"/>
    </source>
</evidence>
<dbReference type="PANTHER" id="PTHR11993">
    <property type="entry name" value="NADH-UBIQUINONE OXIDOREDUCTASE 49 KDA SUBUNIT"/>
    <property type="match status" value="1"/>
</dbReference>
<organism evidence="3 4">
    <name type="scientific">Nibricoccus aquaticus</name>
    <dbReference type="NCBI Taxonomy" id="2576891"/>
    <lineage>
        <taxon>Bacteria</taxon>
        <taxon>Pseudomonadati</taxon>
        <taxon>Verrucomicrobiota</taxon>
        <taxon>Opitutia</taxon>
        <taxon>Opitutales</taxon>
        <taxon>Opitutaceae</taxon>
        <taxon>Nibricoccus</taxon>
    </lineage>
</organism>
<dbReference type="RefSeq" id="WP_096056533.1">
    <property type="nucleotide sequence ID" value="NZ_CP023344.1"/>
</dbReference>
<dbReference type="Pfam" id="PF00346">
    <property type="entry name" value="Complex1_49kDa"/>
    <property type="match status" value="1"/>
</dbReference>
<evidence type="ECO:0000256" key="1">
    <source>
        <dbReference type="HAMAP-Rule" id="MF_01358"/>
    </source>
</evidence>
<comment type="subcellular location">
    <subcellularLocation>
        <location evidence="1">Cell membrane</location>
        <topology evidence="1">Peripheral membrane protein</topology>
        <orientation evidence="1">Cytoplasmic side</orientation>
    </subcellularLocation>
</comment>
<dbReference type="InterPro" id="IPR001135">
    <property type="entry name" value="NADH_Q_OxRdtase_suD"/>
</dbReference>
<comment type="subunit">
    <text evidence="1">NDH-1 is composed of 14 different subunits. Subunits NuoB, C, D, E, F, and G constitute the peripheral sector of the complex.</text>
</comment>
<dbReference type="AlphaFoldDB" id="A0A290QLK7"/>
<dbReference type="Gene3D" id="1.10.645.10">
    <property type="entry name" value="Cytochrome-c3 Hydrogenase, chain B"/>
    <property type="match status" value="1"/>
</dbReference>
<comment type="catalytic activity">
    <reaction evidence="1">
        <text>a quinone + NADH + 5 H(+)(in) = a quinol + NAD(+) + 4 H(+)(out)</text>
        <dbReference type="Rhea" id="RHEA:57888"/>
        <dbReference type="ChEBI" id="CHEBI:15378"/>
        <dbReference type="ChEBI" id="CHEBI:24646"/>
        <dbReference type="ChEBI" id="CHEBI:57540"/>
        <dbReference type="ChEBI" id="CHEBI:57945"/>
        <dbReference type="ChEBI" id="CHEBI:132124"/>
    </reaction>
</comment>
<sequence>MATEYSFPDSAAKTAAAAQEFETEKMSLSMGPSHPSTHGVLRLQMELDGEVLTKCDPVLGYLHRGDEKIAENMTYNQFVPYTDRLDYLAPLANNVAYAIAVERLAKLEVPARCQAIRVICCEMARISSHLLGLGAFGIDTGAWSVFMYSFTEREKLYKLFEELTGARFTTSYTRIGGVSRDVPAGWNEKVIAFCDQFEPILEEILGLLTRNKIFMDRTVGIGVISKEDAISFGLTGPNLRGSGVPLDLRKDKPYSGYEQYDFDVAIGKHGDCYDRYLVRGEEMRQSVRIIRQAIAKFPEGDYYAKEAVRIFAPKKEKVLTSMEELINNFMIVTEGPQMPAGEVYFEAENPKGALGFYVVSKGGGVPWRLKIRSPSFCNLSILPKVCTGQMVSDVVSILGSLDFVMGECDR</sequence>
<evidence type="ECO:0000313" key="3">
    <source>
        <dbReference type="EMBL" id="ATC64902.1"/>
    </source>
</evidence>
<name>A0A290QLK7_9BACT</name>
<comment type="function">
    <text evidence="1">NDH-1 shuttles electrons from NADH, via FMN and iron-sulfur (Fe-S) centers, to quinones in the respiratory chain. The immediate electron acceptor for the enzyme in this species is believed to be ubiquinone. Couples the redox reaction to proton translocation (for every two electrons transferred, four hydrogen ions are translocated across the cytoplasmic membrane), and thus conserves the redox energy in a proton gradient.</text>
</comment>
<evidence type="ECO:0000259" key="2">
    <source>
        <dbReference type="Pfam" id="PF00346"/>
    </source>
</evidence>
<dbReference type="GO" id="GO:0005886">
    <property type="term" value="C:plasma membrane"/>
    <property type="evidence" value="ECO:0007669"/>
    <property type="project" value="UniProtKB-SubCell"/>
</dbReference>
<dbReference type="PANTHER" id="PTHR11993:SF10">
    <property type="entry name" value="NADH DEHYDROGENASE [UBIQUINONE] IRON-SULFUR PROTEIN 2, MITOCHONDRIAL"/>
    <property type="match status" value="1"/>
</dbReference>
<dbReference type="GO" id="GO:0051287">
    <property type="term" value="F:NAD binding"/>
    <property type="evidence" value="ECO:0007669"/>
    <property type="project" value="InterPro"/>
</dbReference>
<keyword evidence="1" id="KW-0472">Membrane</keyword>
<dbReference type="SUPFAM" id="SSF56762">
    <property type="entry name" value="HydB/Nqo4-like"/>
    <property type="match status" value="1"/>
</dbReference>
<dbReference type="EC" id="7.1.1.-" evidence="1"/>
<keyword evidence="1" id="KW-1278">Translocase</keyword>
<dbReference type="KEGG" id="vbh:CMV30_13515"/>
<dbReference type="GO" id="GO:0048038">
    <property type="term" value="F:quinone binding"/>
    <property type="evidence" value="ECO:0007669"/>
    <property type="project" value="UniProtKB-KW"/>
</dbReference>
<keyword evidence="4" id="KW-1185">Reference proteome</keyword>
<protein>
    <recommendedName>
        <fullName evidence="1">NADH-quinone oxidoreductase subunit D</fullName>
        <ecNumber evidence="1">7.1.1.-</ecNumber>
    </recommendedName>
    <alternativeName>
        <fullName evidence="1">NADH dehydrogenase I subunit D</fullName>
    </alternativeName>
    <alternativeName>
        <fullName evidence="1">NDH-1 subunit D</fullName>
    </alternativeName>
</protein>
<keyword evidence="1" id="KW-0813">Transport</keyword>
<dbReference type="InterPro" id="IPR022885">
    <property type="entry name" value="NDH1_su_D/H"/>
</dbReference>
<dbReference type="OrthoDB" id="9801496at2"/>
<dbReference type="NCBIfam" id="TIGR01962">
    <property type="entry name" value="NuoD"/>
    <property type="match status" value="1"/>
</dbReference>
<keyword evidence="1" id="KW-0830">Ubiquinone</keyword>
<dbReference type="EMBL" id="CP023344">
    <property type="protein sequence ID" value="ATC64902.1"/>
    <property type="molecule type" value="Genomic_DNA"/>
</dbReference>
<dbReference type="GO" id="GO:0050136">
    <property type="term" value="F:NADH dehydrogenase (quinone) (non-electrogenic) activity"/>
    <property type="evidence" value="ECO:0007669"/>
    <property type="project" value="UniProtKB-UniRule"/>
</dbReference>
<keyword evidence="1" id="KW-1003">Cell membrane</keyword>
<proteinExistence type="inferred from homology"/>
<reference evidence="3 4" key="1">
    <citation type="submission" date="2017-09" db="EMBL/GenBank/DDBJ databases">
        <title>Complete genome sequence of Verrucomicrobial strain HZ-65, isolated from freshwater.</title>
        <authorList>
            <person name="Choi A."/>
        </authorList>
    </citation>
    <scope>NUCLEOTIDE SEQUENCE [LARGE SCALE GENOMIC DNA]</scope>
    <source>
        <strain evidence="3 4">HZ-65</strain>
    </source>
</reference>
<dbReference type="NCBIfam" id="NF004739">
    <property type="entry name" value="PRK06075.1"/>
    <property type="match status" value="1"/>
</dbReference>